<dbReference type="EMBL" id="OOHR01000024">
    <property type="protein sequence ID" value="SPM46446.1"/>
    <property type="molecule type" value="Genomic_DNA"/>
</dbReference>
<gene>
    <name evidence="2" type="ORF">FPW1038_00840</name>
    <name evidence="1" type="ORF">FPW1038_01191</name>
</gene>
<name>A0A2R8F4V4_ORITS</name>
<accession>A0A2R8F4V4</accession>
<evidence type="ECO:0000313" key="2">
    <source>
        <dbReference type="EMBL" id="SPM46446.1"/>
    </source>
</evidence>
<organism evidence="2 3">
    <name type="scientific">Orientia tsutsugamushi</name>
    <name type="common">Rickettsia tsutsugamushi</name>
    <dbReference type="NCBI Taxonomy" id="784"/>
    <lineage>
        <taxon>Bacteria</taxon>
        <taxon>Pseudomonadati</taxon>
        <taxon>Pseudomonadota</taxon>
        <taxon>Alphaproteobacteria</taxon>
        <taxon>Rickettsiales</taxon>
        <taxon>Rickettsiaceae</taxon>
        <taxon>Rickettsieae</taxon>
        <taxon>Orientia</taxon>
    </lineage>
</organism>
<dbReference type="EMBL" id="OOHR01000004">
    <property type="protein sequence ID" value="SPM44645.1"/>
    <property type="molecule type" value="Genomic_DNA"/>
</dbReference>
<proteinExistence type="predicted"/>
<reference evidence="2" key="1">
    <citation type="submission" date="2018-03" db="EMBL/GenBank/DDBJ databases">
        <authorList>
            <person name="Keele B.F."/>
        </authorList>
    </citation>
    <scope>NUCLEOTIDE SEQUENCE [LARGE SCALE GENOMIC DNA]</scope>
    <source>
        <strain evidence="2">FPW1038</strain>
    </source>
</reference>
<protein>
    <submittedName>
        <fullName evidence="2">Uncharacterized protein</fullName>
    </submittedName>
</protein>
<evidence type="ECO:0000313" key="3">
    <source>
        <dbReference type="Proteomes" id="UP000244889"/>
    </source>
</evidence>
<reference evidence="3" key="2">
    <citation type="submission" date="2018-03" db="EMBL/GenBank/DDBJ databases">
        <authorList>
            <person name="Batty M. E."/>
            <person name="Batty M E."/>
        </authorList>
    </citation>
    <scope>NUCLEOTIDE SEQUENCE [LARGE SCALE GENOMIC DNA]</scope>
</reference>
<dbReference type="RefSeq" id="WP_258230961.1">
    <property type="nucleotide sequence ID" value="NZ_OOHR01000004.1"/>
</dbReference>
<dbReference type="Proteomes" id="UP000244889">
    <property type="component" value="Unassembled WGS sequence"/>
</dbReference>
<sequence length="40" mass="4588">MKNLSIPTTKDRVVAGVLKLILELIFEANFQHGSYGYRHK</sequence>
<dbReference type="AlphaFoldDB" id="A0A2R8F4V4"/>
<evidence type="ECO:0000313" key="1">
    <source>
        <dbReference type="EMBL" id="SPM44645.1"/>
    </source>
</evidence>